<gene>
    <name evidence="1" type="ORF">S06H3_10317</name>
</gene>
<protein>
    <recommendedName>
        <fullName evidence="2">DUF4249 family protein</fullName>
    </recommendedName>
</protein>
<organism evidence="1">
    <name type="scientific">marine sediment metagenome</name>
    <dbReference type="NCBI Taxonomy" id="412755"/>
    <lineage>
        <taxon>unclassified sequences</taxon>
        <taxon>metagenomes</taxon>
        <taxon>ecological metagenomes</taxon>
    </lineage>
</organism>
<comment type="caution">
    <text evidence="1">The sequence shown here is derived from an EMBL/GenBank/DDBJ whole genome shotgun (WGS) entry which is preliminary data.</text>
</comment>
<proteinExistence type="predicted"/>
<reference evidence="1" key="1">
    <citation type="journal article" date="2014" name="Front. Microbiol.">
        <title>High frequency of phylogenetically diverse reductive dehalogenase-homologous genes in deep subseafloor sedimentary metagenomes.</title>
        <authorList>
            <person name="Kawai M."/>
            <person name="Futagami T."/>
            <person name="Toyoda A."/>
            <person name="Takaki Y."/>
            <person name="Nishi S."/>
            <person name="Hori S."/>
            <person name="Arai W."/>
            <person name="Tsubouchi T."/>
            <person name="Morono Y."/>
            <person name="Uchiyama I."/>
            <person name="Ito T."/>
            <person name="Fujiyama A."/>
            <person name="Inagaki F."/>
            <person name="Takami H."/>
        </authorList>
    </citation>
    <scope>NUCLEOTIDE SEQUENCE</scope>
    <source>
        <strain evidence="1">Expedition CK06-06</strain>
    </source>
</reference>
<accession>X1LLZ7</accession>
<feature type="non-terminal residue" evidence="1">
    <location>
        <position position="156"/>
    </location>
</feature>
<dbReference type="AlphaFoldDB" id="X1LLZ7"/>
<dbReference type="PROSITE" id="PS51257">
    <property type="entry name" value="PROKAR_LIPOPROTEIN"/>
    <property type="match status" value="1"/>
</dbReference>
<sequence length="156" mass="17760">MQKSRRNAIIIVVLFIILISCEKSLFEEYEPELNIFCLLECHPFSNITVTVDRTYRMDEPSDEYIEDALVILSGPNSVDTLQFIPGENAYHSVHPFWIEPEIIYQLTVIKEGIDTVIAHTKTPGNFSIVYPHFNDTLIISDTIILTKSSGAPYYCG</sequence>
<name>X1LLZ7_9ZZZZ</name>
<dbReference type="EMBL" id="BARV01004757">
    <property type="protein sequence ID" value="GAI06851.1"/>
    <property type="molecule type" value="Genomic_DNA"/>
</dbReference>
<evidence type="ECO:0008006" key="2">
    <source>
        <dbReference type="Google" id="ProtNLM"/>
    </source>
</evidence>
<evidence type="ECO:0000313" key="1">
    <source>
        <dbReference type="EMBL" id="GAI06851.1"/>
    </source>
</evidence>